<accession>A0ABV4URK0</accession>
<dbReference type="InterPro" id="IPR041698">
    <property type="entry name" value="Methyltransf_25"/>
</dbReference>
<dbReference type="Proteomes" id="UP001575652">
    <property type="component" value="Unassembled WGS sequence"/>
</dbReference>
<gene>
    <name evidence="4" type="ORF">ACETWP_14835</name>
</gene>
<dbReference type="SUPFAM" id="SSF53335">
    <property type="entry name" value="S-adenosyl-L-methionine-dependent methyltransferases"/>
    <property type="match status" value="1"/>
</dbReference>
<feature type="compositionally biased region" description="Basic and acidic residues" evidence="2">
    <location>
        <begin position="1"/>
        <end position="19"/>
    </location>
</feature>
<keyword evidence="1" id="KW-0862">Zinc</keyword>
<name>A0ABV4URK0_9MICC</name>
<comment type="caution">
    <text evidence="4">The sequence shown here is derived from an EMBL/GenBank/DDBJ whole genome shotgun (WGS) entry which is preliminary data.</text>
</comment>
<keyword evidence="5" id="KW-1185">Reference proteome</keyword>
<dbReference type="CDD" id="cd02440">
    <property type="entry name" value="AdoMet_MTases"/>
    <property type="match status" value="1"/>
</dbReference>
<evidence type="ECO:0000313" key="5">
    <source>
        <dbReference type="Proteomes" id="UP001575652"/>
    </source>
</evidence>
<evidence type="ECO:0000256" key="1">
    <source>
        <dbReference type="ARBA" id="ARBA00022833"/>
    </source>
</evidence>
<protein>
    <submittedName>
        <fullName evidence="4">PIG-L family deacetylase</fullName>
    </submittedName>
</protein>
<organism evidence="4 5">
    <name type="scientific">Arthrobacter halodurans</name>
    <dbReference type="NCBI Taxonomy" id="516699"/>
    <lineage>
        <taxon>Bacteria</taxon>
        <taxon>Bacillati</taxon>
        <taxon>Actinomycetota</taxon>
        <taxon>Actinomycetes</taxon>
        <taxon>Micrococcales</taxon>
        <taxon>Micrococcaceae</taxon>
        <taxon>Arthrobacter</taxon>
    </lineage>
</organism>
<evidence type="ECO:0000256" key="2">
    <source>
        <dbReference type="SAM" id="MobiDB-lite"/>
    </source>
</evidence>
<dbReference type="InterPro" id="IPR029063">
    <property type="entry name" value="SAM-dependent_MTases_sf"/>
</dbReference>
<sequence>MSFDHRDAGTPERAWRDAGVEGLPELDPGSVPGRGGRLIVVAAHPDDESLGAAGLIHAALRAGADVRVLLCSAGEASHPDSPTVSPTELAAIRLDEFSNAMRGLADSPDPGAGVLDWRHLGLPDGAVSGHLPALEAALAAELPAEGPAVIAAPYRFDGHADHDAVGAVAARVAARHGAGLLEFPIWYWLWATPGESDQWRHWRTLPLDGPAAAAKREAMAAHGSQIRPLSGAEGDETLLTESFLEHFGRPAETFRWSAAGRRDSGSAADVFDALYRRDPDPWAYLTSWYERRKRDVTLASLPRERYGAAAEAGCSIGVLTESLARRCDELTAIDASGVALDLAARRLGQLGHVRLVRADLPGGWPAFDPGSLDLVVVSEIGYFLGGDELTMLLLRAARSLRPGGHLLLCHWLHPVAGWELDGEAVHAEARTLEGWTPVVTHRERDFLLEVFEAPGERAGDRP</sequence>
<dbReference type="EMBL" id="JBHDLJ010000015">
    <property type="protein sequence ID" value="MFB0835866.1"/>
    <property type="molecule type" value="Genomic_DNA"/>
</dbReference>
<evidence type="ECO:0000259" key="3">
    <source>
        <dbReference type="Pfam" id="PF13649"/>
    </source>
</evidence>
<evidence type="ECO:0000313" key="4">
    <source>
        <dbReference type="EMBL" id="MFB0835866.1"/>
    </source>
</evidence>
<dbReference type="PANTHER" id="PTHR12993">
    <property type="entry name" value="N-ACETYLGLUCOSAMINYL-PHOSPHATIDYLINOSITOL DE-N-ACETYLASE-RELATED"/>
    <property type="match status" value="1"/>
</dbReference>
<dbReference type="Gene3D" id="3.40.50.150">
    <property type="entry name" value="Vaccinia Virus protein VP39"/>
    <property type="match status" value="1"/>
</dbReference>
<feature type="region of interest" description="Disordered" evidence="2">
    <location>
        <begin position="1"/>
        <end position="29"/>
    </location>
</feature>
<dbReference type="Pfam" id="PF02585">
    <property type="entry name" value="PIG-L"/>
    <property type="match status" value="1"/>
</dbReference>
<dbReference type="RefSeq" id="WP_373973042.1">
    <property type="nucleotide sequence ID" value="NZ_JBHDLJ010000015.1"/>
</dbReference>
<proteinExistence type="predicted"/>
<dbReference type="SUPFAM" id="SSF102588">
    <property type="entry name" value="LmbE-like"/>
    <property type="match status" value="1"/>
</dbReference>
<dbReference type="Gene3D" id="3.40.50.10320">
    <property type="entry name" value="LmbE-like"/>
    <property type="match status" value="1"/>
</dbReference>
<dbReference type="PANTHER" id="PTHR12993:SF11">
    <property type="entry name" value="N-ACETYLGLUCOSAMINYL-PHOSPHATIDYLINOSITOL DE-N-ACETYLASE"/>
    <property type="match status" value="1"/>
</dbReference>
<dbReference type="InterPro" id="IPR024078">
    <property type="entry name" value="LmbE-like_dom_sf"/>
</dbReference>
<dbReference type="InterPro" id="IPR003737">
    <property type="entry name" value="GlcNAc_PI_deacetylase-related"/>
</dbReference>
<feature type="domain" description="Methyltransferase" evidence="3">
    <location>
        <begin position="311"/>
        <end position="404"/>
    </location>
</feature>
<dbReference type="Pfam" id="PF13649">
    <property type="entry name" value="Methyltransf_25"/>
    <property type="match status" value="1"/>
</dbReference>
<reference evidence="4 5" key="1">
    <citation type="submission" date="2024-09" db="EMBL/GenBank/DDBJ databases">
        <authorList>
            <person name="Salinas-Garcia M.A."/>
            <person name="Prieme A."/>
        </authorList>
    </citation>
    <scope>NUCLEOTIDE SEQUENCE [LARGE SCALE GENOMIC DNA]</scope>
    <source>
        <strain evidence="4 5">DSM 21081</strain>
    </source>
</reference>